<gene>
    <name evidence="2" type="primary">ycf13</name>
</gene>
<keyword evidence="2" id="KW-0934">Plastid</keyword>
<sequence>MVIFSIYNKLSWEKSYKNISRIQKLLFKSTFVSNKNKCLVIQKLILSSNSARLLAIRQVTQVSLNKKIPGIDGKVSLSFNERFELNEYLKSNFNSWQPQVLRKVFFFKKDGSLESSQIPTIADRVWQCLISYAIEPVQEARFNPSSFGFRAISSIYDIQKVIFLNICKQSFGTQKRVLLIDLINVFNIFNLDYLVNKLVAPRGIKLGIFRLLNFGFKPRFPLVSINQDPEILASLFANILLDGVENVHSSVRFGSKLLIFLKPLDNESFILNKVKLFLDSVGLCSGSIDLKLFSTIGGFDFLDWHFKVYKSRDFSCTPSFQNYQSFLKRIKYIINNSNYGSVIKANKLFPIIRDWKIYHKFCDMSSAKFSLFFVQKRAFKIFRKESKNDSYSAKSLIKKCFFVMNTTSGNLSDLSISTYAGHVCFWLYFSPFKKSYFCIHCGMKL</sequence>
<organism evidence="2">
    <name type="scientific">Monomorphina parapyrum</name>
    <dbReference type="NCBI Taxonomy" id="1664066"/>
    <lineage>
        <taxon>Eukaryota</taxon>
        <taxon>Discoba</taxon>
        <taxon>Euglenozoa</taxon>
        <taxon>Euglenida</taxon>
        <taxon>Spirocuta</taxon>
        <taxon>Euglenophyceae</taxon>
        <taxon>Euglenales</taxon>
        <taxon>Euglenaceae</taxon>
        <taxon>Monomorphina</taxon>
    </lineage>
</organism>
<dbReference type="RefSeq" id="YP_009145435.1">
    <property type="nucleotide sequence ID" value="NC_027287.1"/>
</dbReference>
<dbReference type="AlphaFoldDB" id="A0A0G3VGW7"/>
<protein>
    <submittedName>
        <fullName evidence="2">Ycf13</fullName>
    </submittedName>
</protein>
<reference evidence="2" key="1">
    <citation type="journal article" date="2015" name="J. Eukaryot. Microbiol.">
        <title>Chloroplast Genome Evolution in the Euglenaceae.</title>
        <authorList>
            <person name="Bennett M.S."/>
            <person name="Triemer R.E."/>
        </authorList>
    </citation>
    <scope>NUCLEOTIDE SEQUENCE</scope>
    <source>
        <strain evidence="2">UTEX 2354</strain>
    </source>
</reference>
<proteinExistence type="predicted"/>
<dbReference type="PANTHER" id="PTHR34047">
    <property type="entry name" value="NUCLEAR INTRON MATURASE 1, MITOCHONDRIAL-RELATED"/>
    <property type="match status" value="1"/>
</dbReference>
<evidence type="ECO:0000313" key="2">
    <source>
        <dbReference type="EMBL" id="AKL78909.1"/>
    </source>
</evidence>
<keyword evidence="2" id="KW-0150">Chloroplast</keyword>
<accession>A0A0G3VGW7</accession>
<dbReference type="Pfam" id="PF13655">
    <property type="entry name" value="RVT_N"/>
    <property type="match status" value="1"/>
</dbReference>
<feature type="domain" description="Reverse transcriptase N-terminal" evidence="1">
    <location>
        <begin position="8"/>
        <end position="87"/>
    </location>
</feature>
<evidence type="ECO:0000259" key="1">
    <source>
        <dbReference type="Pfam" id="PF13655"/>
    </source>
</evidence>
<dbReference type="InterPro" id="IPR051083">
    <property type="entry name" value="GrpII_Intron_Splice-Mob/Def"/>
</dbReference>
<name>A0A0G3VGW7_9EUGL</name>
<dbReference type="InterPro" id="IPR025960">
    <property type="entry name" value="RVT_N"/>
</dbReference>
<dbReference type="PANTHER" id="PTHR34047:SF8">
    <property type="entry name" value="PROTEIN YKFC"/>
    <property type="match status" value="1"/>
</dbReference>
<dbReference type="GeneID" id="24571339"/>
<geneLocation type="chloroplast" evidence="2"/>
<dbReference type="EMBL" id="KP455987">
    <property type="protein sequence ID" value="AKL78909.1"/>
    <property type="molecule type" value="Genomic_DNA"/>
</dbReference>